<dbReference type="Proteomes" id="UP000244140">
    <property type="component" value="Unassembled WGS sequence"/>
</dbReference>
<evidence type="ECO:0000256" key="1">
    <source>
        <dbReference type="SAM" id="MobiDB-lite"/>
    </source>
</evidence>
<feature type="region of interest" description="Disordered" evidence="1">
    <location>
        <begin position="253"/>
        <end position="274"/>
    </location>
</feature>
<evidence type="ECO:0000313" key="2">
    <source>
        <dbReference type="EMBL" id="PTN72726.1"/>
    </source>
</evidence>
<feature type="region of interest" description="Disordered" evidence="1">
    <location>
        <begin position="212"/>
        <end position="241"/>
    </location>
</feature>
<comment type="caution">
    <text evidence="2">The sequence shown here is derived from an EMBL/GenBank/DDBJ whole genome shotgun (WGS) entry which is preliminary data.</text>
</comment>
<feature type="compositionally biased region" description="Basic and acidic residues" evidence="1">
    <location>
        <begin position="213"/>
        <end position="225"/>
    </location>
</feature>
<evidence type="ECO:0000313" key="3">
    <source>
        <dbReference type="Proteomes" id="UP000244140"/>
    </source>
</evidence>
<name>A0A855UBR9_ENTFL</name>
<gene>
    <name evidence="2" type="ORF">DAI13_17375</name>
</gene>
<proteinExistence type="predicted"/>
<reference evidence="2 3" key="1">
    <citation type="submission" date="2018-04" db="EMBL/GenBank/DDBJ databases">
        <authorList>
            <person name="Van Tyne D."/>
        </authorList>
    </citation>
    <scope>NUCLEOTIDE SEQUENCE [LARGE SCALE GENOMIC DNA]</scope>
    <source>
        <strain evidence="2 3">B2535</strain>
    </source>
</reference>
<dbReference type="RefSeq" id="WP_010715712.1">
    <property type="nucleotide sequence ID" value="NZ_CABGSX010000006.1"/>
</dbReference>
<dbReference type="EMBL" id="PZZH01000003">
    <property type="protein sequence ID" value="PTN72726.1"/>
    <property type="molecule type" value="Genomic_DNA"/>
</dbReference>
<protein>
    <submittedName>
        <fullName evidence="2">Uncharacterized protein</fullName>
    </submittedName>
</protein>
<accession>A0A855UBR9</accession>
<organism evidence="2 3">
    <name type="scientific">Enterococcus faecalis</name>
    <name type="common">Streptococcus faecalis</name>
    <dbReference type="NCBI Taxonomy" id="1351"/>
    <lineage>
        <taxon>Bacteria</taxon>
        <taxon>Bacillati</taxon>
        <taxon>Bacillota</taxon>
        <taxon>Bacilli</taxon>
        <taxon>Lactobacillales</taxon>
        <taxon>Enterococcaceae</taxon>
        <taxon>Enterococcus</taxon>
    </lineage>
</organism>
<dbReference type="AlphaFoldDB" id="A0A855UBR9"/>
<sequence>MVKSISLKKNERKKYNKLVGIIAVVFLVCFASRLFVPAVSSEQSTQIGKIIKQDTREYQLIDRAYFPKNKRLDVLFFSPINSSNVLDELFVTVKKNRTDKTRYDTKLQKITEELYLLEINNLEEKWQNLQIAIYPKGYSKDTLTNEQKFHFVHKELSDKELPAKNKSKEDYEIDFLKFQLKETRQAQEKNKKEQQRLSEDVEKLNKITNDLEDTLKDKTDSEKQELQQTINQNKSKKEELQKTINEREKELTELNKKQKNLENRINERSKNSKE</sequence>